<keyword evidence="7" id="KW-0032">Aminotransferase</keyword>
<dbReference type="Gene3D" id="3.40.640.10">
    <property type="entry name" value="Type I PLP-dependent aspartate aminotransferase-like (Major domain)"/>
    <property type="match status" value="1"/>
</dbReference>
<evidence type="ECO:0000256" key="3">
    <source>
        <dbReference type="ARBA" id="ARBA00023015"/>
    </source>
</evidence>
<accession>A0A8T9Q0C9</accession>
<dbReference type="InterPro" id="IPR015421">
    <property type="entry name" value="PyrdxlP-dep_Trfase_major"/>
</dbReference>
<gene>
    <name evidence="7" type="ORF">MUN79_21620</name>
</gene>
<protein>
    <submittedName>
        <fullName evidence="7">PLP-dependent aminotransferase family protein</fullName>
    </submittedName>
</protein>
<dbReference type="GO" id="GO:0030170">
    <property type="term" value="F:pyridoxal phosphate binding"/>
    <property type="evidence" value="ECO:0007669"/>
    <property type="project" value="InterPro"/>
</dbReference>
<reference evidence="7" key="1">
    <citation type="submission" date="2022-04" db="EMBL/GenBank/DDBJ databases">
        <title>Hymenobacter sp. isolated from the air.</title>
        <authorList>
            <person name="Won M."/>
            <person name="Lee C.-M."/>
            <person name="Woen H.-Y."/>
            <person name="Kwon S.-W."/>
        </authorList>
    </citation>
    <scope>NUCLEOTIDE SEQUENCE</scope>
    <source>
        <strain evidence="7">5116S-3</strain>
    </source>
</reference>
<keyword evidence="5" id="KW-0804">Transcription</keyword>
<dbReference type="Pfam" id="PF00155">
    <property type="entry name" value="Aminotran_1_2"/>
    <property type="match status" value="1"/>
</dbReference>
<dbReference type="PROSITE" id="PS50949">
    <property type="entry name" value="HTH_GNTR"/>
    <property type="match status" value="1"/>
</dbReference>
<organism evidence="7 8">
    <name type="scientific">Hymenobacter cellulosilyticus</name>
    <dbReference type="NCBI Taxonomy" id="2932248"/>
    <lineage>
        <taxon>Bacteria</taxon>
        <taxon>Pseudomonadati</taxon>
        <taxon>Bacteroidota</taxon>
        <taxon>Cytophagia</taxon>
        <taxon>Cytophagales</taxon>
        <taxon>Hymenobacteraceae</taxon>
        <taxon>Hymenobacter</taxon>
    </lineage>
</organism>
<dbReference type="CDD" id="cd00609">
    <property type="entry name" value="AAT_like"/>
    <property type="match status" value="1"/>
</dbReference>
<dbReference type="InterPro" id="IPR036390">
    <property type="entry name" value="WH_DNA-bd_sf"/>
</dbReference>
<dbReference type="AlphaFoldDB" id="A0A8T9Q0C9"/>
<dbReference type="PANTHER" id="PTHR46577">
    <property type="entry name" value="HTH-TYPE TRANSCRIPTIONAL REGULATORY PROTEIN GABR"/>
    <property type="match status" value="1"/>
</dbReference>
<dbReference type="RefSeq" id="WP_244674634.1">
    <property type="nucleotide sequence ID" value="NZ_CP095046.1"/>
</dbReference>
<feature type="domain" description="HTH gntR-type" evidence="6">
    <location>
        <begin position="16"/>
        <end position="84"/>
    </location>
</feature>
<dbReference type="Proteomes" id="UP000831796">
    <property type="component" value="Chromosome"/>
</dbReference>
<dbReference type="SUPFAM" id="SSF53383">
    <property type="entry name" value="PLP-dependent transferases"/>
    <property type="match status" value="1"/>
</dbReference>
<keyword evidence="4" id="KW-0238">DNA-binding</keyword>
<proteinExistence type="inferred from homology"/>
<evidence type="ECO:0000313" key="7">
    <source>
        <dbReference type="EMBL" id="UOQ71226.1"/>
    </source>
</evidence>
<keyword evidence="3" id="KW-0805">Transcription regulation</keyword>
<keyword evidence="7" id="KW-0808">Transferase</keyword>
<dbReference type="InterPro" id="IPR000524">
    <property type="entry name" value="Tscrpt_reg_HTH_GntR"/>
</dbReference>
<dbReference type="GO" id="GO:0003677">
    <property type="term" value="F:DNA binding"/>
    <property type="evidence" value="ECO:0007669"/>
    <property type="project" value="UniProtKB-KW"/>
</dbReference>
<dbReference type="InterPro" id="IPR036388">
    <property type="entry name" value="WH-like_DNA-bd_sf"/>
</dbReference>
<evidence type="ECO:0000256" key="2">
    <source>
        <dbReference type="ARBA" id="ARBA00022898"/>
    </source>
</evidence>
<evidence type="ECO:0000313" key="8">
    <source>
        <dbReference type="Proteomes" id="UP000831796"/>
    </source>
</evidence>
<dbReference type="KEGG" id="hcu:MUN79_21620"/>
<evidence type="ECO:0000256" key="4">
    <source>
        <dbReference type="ARBA" id="ARBA00023125"/>
    </source>
</evidence>
<comment type="similarity">
    <text evidence="1">In the C-terminal section; belongs to the class-I pyridoxal-phosphate-dependent aminotransferase family.</text>
</comment>
<dbReference type="SUPFAM" id="SSF46785">
    <property type="entry name" value="Winged helix' DNA-binding domain"/>
    <property type="match status" value="1"/>
</dbReference>
<keyword evidence="8" id="KW-1185">Reference proteome</keyword>
<dbReference type="Gene3D" id="1.10.10.10">
    <property type="entry name" value="Winged helix-like DNA-binding domain superfamily/Winged helix DNA-binding domain"/>
    <property type="match status" value="1"/>
</dbReference>
<dbReference type="CDD" id="cd07377">
    <property type="entry name" value="WHTH_GntR"/>
    <property type="match status" value="1"/>
</dbReference>
<name>A0A8T9Q0C9_9BACT</name>
<dbReference type="Pfam" id="PF00392">
    <property type="entry name" value="GntR"/>
    <property type="match status" value="1"/>
</dbReference>
<dbReference type="InterPro" id="IPR004839">
    <property type="entry name" value="Aminotransferase_I/II_large"/>
</dbReference>
<evidence type="ECO:0000256" key="1">
    <source>
        <dbReference type="ARBA" id="ARBA00005384"/>
    </source>
</evidence>
<dbReference type="GO" id="GO:0008483">
    <property type="term" value="F:transaminase activity"/>
    <property type="evidence" value="ECO:0007669"/>
    <property type="project" value="UniProtKB-KW"/>
</dbReference>
<evidence type="ECO:0000256" key="5">
    <source>
        <dbReference type="ARBA" id="ARBA00023163"/>
    </source>
</evidence>
<dbReference type="EMBL" id="CP095046">
    <property type="protein sequence ID" value="UOQ71226.1"/>
    <property type="molecule type" value="Genomic_DNA"/>
</dbReference>
<dbReference type="SMART" id="SM00345">
    <property type="entry name" value="HTH_GNTR"/>
    <property type="match status" value="1"/>
</dbReference>
<dbReference type="InterPro" id="IPR051446">
    <property type="entry name" value="HTH_trans_reg/aminotransferase"/>
</dbReference>
<dbReference type="InterPro" id="IPR015424">
    <property type="entry name" value="PyrdxlP-dep_Trfase"/>
</dbReference>
<dbReference type="GO" id="GO:0003700">
    <property type="term" value="F:DNA-binding transcription factor activity"/>
    <property type="evidence" value="ECO:0007669"/>
    <property type="project" value="InterPro"/>
</dbReference>
<keyword evidence="2" id="KW-0663">Pyridoxal phosphate</keyword>
<dbReference type="PANTHER" id="PTHR46577:SF1">
    <property type="entry name" value="HTH-TYPE TRANSCRIPTIONAL REGULATORY PROTEIN GABR"/>
    <property type="match status" value="1"/>
</dbReference>
<sequence>MLPYATLLPLNRHTPTPLSQQLTIGLIHLMQQGLLAAGDPLPGTRTLAGLLGVHRQTVVVAFDELEAQGWIEQRSSKAARVSSRLPTVTPQPFQPEAARRIAPRAAFSYPKFRPSSPPRHVSSLPLTLSSTPDSRLAPLAALARKYRALCLQPARRHLLGYAEANGSLALRQQLAEHLRATRGLPAQPENVAITRGGTMSLYLLAQLLLQPGDAVVVGQRSYHGADRAFSAQGTRLHRVGVDAQGLCIDELAALCQRQAVRLVYVTPHHHYPTTVTLSAERRVRLLQLAAQHDFIILEDDYDFDFHYDGAPILPLASTDRTGRVLYMGSLSKVLAPAFRVGYVVAPADVVEELGHWQRRIDRQGDTVLEQGIAELFAEGEMNTHLKRARLAYHQRRDVFCQLLREQLPAWFTSEAPTGGLAVWGRFADRVDLTQVAWQCQQRGLGISDGQLYQTAAEARASHVRLGFAALNCDELTQSVGILSQVLQSLYP</sequence>
<evidence type="ECO:0000259" key="6">
    <source>
        <dbReference type="PROSITE" id="PS50949"/>
    </source>
</evidence>